<evidence type="ECO:0000256" key="1">
    <source>
        <dbReference type="SAM" id="MobiDB-lite"/>
    </source>
</evidence>
<dbReference type="VEuPathDB" id="CryptoDB:Cvel_18604"/>
<gene>
    <name evidence="2" type="ORF">Cvel_18604</name>
</gene>
<feature type="compositionally biased region" description="Basic and acidic residues" evidence="1">
    <location>
        <begin position="1"/>
        <end position="10"/>
    </location>
</feature>
<organism evidence="2">
    <name type="scientific">Chromera velia CCMP2878</name>
    <dbReference type="NCBI Taxonomy" id="1169474"/>
    <lineage>
        <taxon>Eukaryota</taxon>
        <taxon>Sar</taxon>
        <taxon>Alveolata</taxon>
        <taxon>Colpodellida</taxon>
        <taxon>Chromeraceae</taxon>
        <taxon>Chromera</taxon>
    </lineage>
</organism>
<sequence length="97" mass="10910">MKDCELRGFEDPGPSGTTTESPTQIESEERLPLESSCVGNRDECNHALTEHDCRLLYGCKWGESPGIPEPFLDTDFHKKAWQGEKEVRRMLAMPGEA</sequence>
<feature type="compositionally biased region" description="Low complexity" evidence="1">
    <location>
        <begin position="12"/>
        <end position="23"/>
    </location>
</feature>
<proteinExistence type="predicted"/>
<dbReference type="AlphaFoldDB" id="A0A0G4FTU5"/>
<evidence type="ECO:0000313" key="2">
    <source>
        <dbReference type="EMBL" id="CEM17848.1"/>
    </source>
</evidence>
<reference evidence="2" key="1">
    <citation type="submission" date="2014-11" db="EMBL/GenBank/DDBJ databases">
        <authorList>
            <person name="Otto D Thomas"/>
            <person name="Naeem Raeece"/>
        </authorList>
    </citation>
    <scope>NUCLEOTIDE SEQUENCE</scope>
</reference>
<protein>
    <submittedName>
        <fullName evidence="2">Uncharacterized protein</fullName>
    </submittedName>
</protein>
<accession>A0A0G4FTU5</accession>
<feature type="region of interest" description="Disordered" evidence="1">
    <location>
        <begin position="1"/>
        <end position="34"/>
    </location>
</feature>
<dbReference type="EMBL" id="CDMZ01000609">
    <property type="protein sequence ID" value="CEM17848.1"/>
    <property type="molecule type" value="Genomic_DNA"/>
</dbReference>
<name>A0A0G4FTU5_9ALVE</name>